<evidence type="ECO:0000256" key="1">
    <source>
        <dbReference type="SAM" id="MobiDB-lite"/>
    </source>
</evidence>
<protein>
    <submittedName>
        <fullName evidence="2">Uncharacterized protein</fullName>
    </submittedName>
</protein>
<dbReference type="AlphaFoldDB" id="A0ABD0LJ94"/>
<keyword evidence="3" id="KW-1185">Reference proteome</keyword>
<name>A0ABD0LJ94_9CAEN</name>
<comment type="caution">
    <text evidence="2">The sequence shown here is derived from an EMBL/GenBank/DDBJ whole genome shotgun (WGS) entry which is preliminary data.</text>
</comment>
<accession>A0ABD0LJ94</accession>
<reference evidence="2 3" key="1">
    <citation type="journal article" date="2023" name="Sci. Data">
        <title>Genome assembly of the Korean intertidal mud-creeper Batillaria attramentaria.</title>
        <authorList>
            <person name="Patra A.K."/>
            <person name="Ho P.T."/>
            <person name="Jun S."/>
            <person name="Lee S.J."/>
            <person name="Kim Y."/>
            <person name="Won Y.J."/>
        </authorList>
    </citation>
    <scope>NUCLEOTIDE SEQUENCE [LARGE SCALE GENOMIC DNA]</scope>
    <source>
        <strain evidence="2">Wonlab-2016</strain>
    </source>
</reference>
<proteinExistence type="predicted"/>
<dbReference type="Proteomes" id="UP001519460">
    <property type="component" value="Unassembled WGS sequence"/>
</dbReference>
<evidence type="ECO:0000313" key="2">
    <source>
        <dbReference type="EMBL" id="KAK7499493.1"/>
    </source>
</evidence>
<organism evidence="2 3">
    <name type="scientific">Batillaria attramentaria</name>
    <dbReference type="NCBI Taxonomy" id="370345"/>
    <lineage>
        <taxon>Eukaryota</taxon>
        <taxon>Metazoa</taxon>
        <taxon>Spiralia</taxon>
        <taxon>Lophotrochozoa</taxon>
        <taxon>Mollusca</taxon>
        <taxon>Gastropoda</taxon>
        <taxon>Caenogastropoda</taxon>
        <taxon>Sorbeoconcha</taxon>
        <taxon>Cerithioidea</taxon>
        <taxon>Batillariidae</taxon>
        <taxon>Batillaria</taxon>
    </lineage>
</organism>
<feature type="region of interest" description="Disordered" evidence="1">
    <location>
        <begin position="123"/>
        <end position="148"/>
    </location>
</feature>
<gene>
    <name evidence="2" type="ORF">BaRGS_00009145</name>
</gene>
<dbReference type="EMBL" id="JACVVK020000043">
    <property type="protein sequence ID" value="KAK7499493.1"/>
    <property type="molecule type" value="Genomic_DNA"/>
</dbReference>
<evidence type="ECO:0000313" key="3">
    <source>
        <dbReference type="Proteomes" id="UP001519460"/>
    </source>
</evidence>
<sequence>MIHFHSHKSTLDTRLSNDYSVFFVINVVGLNWVRSKIPLVSLSPSARFVRASTDIPRRSFTDPSQAFISRGLVSSLKSPRSGLARGGVVIVDNLQNRHRPLTRRINAHPRILCDRHVPRLRPEVSSAKNRPPRDGQAPFDIFQPSPSRLPAARTDLATQTCFCQ</sequence>